<reference evidence="2" key="1">
    <citation type="submission" date="2021-02" db="EMBL/GenBank/DDBJ databases">
        <authorList>
            <person name="Dougan E. K."/>
            <person name="Rhodes N."/>
            <person name="Thang M."/>
            <person name="Chan C."/>
        </authorList>
    </citation>
    <scope>NUCLEOTIDE SEQUENCE</scope>
</reference>
<feature type="region of interest" description="Disordered" evidence="1">
    <location>
        <begin position="159"/>
        <end position="180"/>
    </location>
</feature>
<organism evidence="2 3">
    <name type="scientific">Symbiodinium pilosum</name>
    <name type="common">Dinoflagellate</name>
    <dbReference type="NCBI Taxonomy" id="2952"/>
    <lineage>
        <taxon>Eukaryota</taxon>
        <taxon>Sar</taxon>
        <taxon>Alveolata</taxon>
        <taxon>Dinophyceae</taxon>
        <taxon>Suessiales</taxon>
        <taxon>Symbiodiniaceae</taxon>
        <taxon>Symbiodinium</taxon>
    </lineage>
</organism>
<dbReference type="EMBL" id="CAJNIZ010047687">
    <property type="protein sequence ID" value="CAE7773591.1"/>
    <property type="molecule type" value="Genomic_DNA"/>
</dbReference>
<dbReference type="AlphaFoldDB" id="A0A812YBV0"/>
<sequence length="180" mass="20500">MHAPRQSPAGKCSRQCRHPRTQTSRNKTLRKHRPCDSKASFPVHIRVRGKTLSFAECLTFLSQEVSEDGPEEETWTQKPSLGSKETKQDIVNVNGFHSGGMPLQAGEDYAWWLLRPEPRGSAYKHHARPGPQMPLALFPDLQPLLFAETSETFNVRLTKPYQRPAPESEVQLPFDDQRLQ</sequence>
<dbReference type="Proteomes" id="UP000649617">
    <property type="component" value="Unassembled WGS sequence"/>
</dbReference>
<name>A0A812YBV0_SYMPI</name>
<feature type="region of interest" description="Disordered" evidence="1">
    <location>
        <begin position="1"/>
        <end position="35"/>
    </location>
</feature>
<keyword evidence="3" id="KW-1185">Reference proteome</keyword>
<evidence type="ECO:0000256" key="1">
    <source>
        <dbReference type="SAM" id="MobiDB-lite"/>
    </source>
</evidence>
<protein>
    <submittedName>
        <fullName evidence="2">Uncharacterized protein</fullName>
    </submittedName>
</protein>
<proteinExistence type="predicted"/>
<gene>
    <name evidence="2" type="ORF">SPIL2461_LOCUS22841</name>
</gene>
<evidence type="ECO:0000313" key="2">
    <source>
        <dbReference type="EMBL" id="CAE7773591.1"/>
    </source>
</evidence>
<accession>A0A812YBV0</accession>
<evidence type="ECO:0000313" key="3">
    <source>
        <dbReference type="Proteomes" id="UP000649617"/>
    </source>
</evidence>
<comment type="caution">
    <text evidence="2">The sequence shown here is derived from an EMBL/GenBank/DDBJ whole genome shotgun (WGS) entry which is preliminary data.</text>
</comment>